<dbReference type="SUPFAM" id="SSF55874">
    <property type="entry name" value="ATPase domain of HSP90 chaperone/DNA topoisomerase II/histidine kinase"/>
    <property type="match status" value="1"/>
</dbReference>
<dbReference type="SMART" id="SM00091">
    <property type="entry name" value="PAS"/>
    <property type="match status" value="3"/>
</dbReference>
<keyword evidence="11" id="KW-0472">Membrane</keyword>
<dbReference type="GO" id="GO:0005524">
    <property type="term" value="F:ATP binding"/>
    <property type="evidence" value="ECO:0007669"/>
    <property type="project" value="UniProtKB-KW"/>
</dbReference>
<gene>
    <name evidence="17" type="ORF">SAMN04487924_105156</name>
    <name evidence="18" type="ORF">SAMN05216250_10573</name>
</gene>
<dbReference type="RefSeq" id="WP_074705589.1">
    <property type="nucleotide sequence ID" value="NZ_FNRP01000005.1"/>
</dbReference>
<dbReference type="InterPro" id="IPR000014">
    <property type="entry name" value="PAS"/>
</dbReference>
<dbReference type="EC" id="2.7.13.3" evidence="3"/>
<reference evidence="19 20" key="1">
    <citation type="submission" date="2016-10" db="EMBL/GenBank/DDBJ databases">
        <authorList>
            <person name="de Groot N.N."/>
        </authorList>
    </citation>
    <scope>NUCLEOTIDE SEQUENCE [LARGE SCALE GENOMIC DNA]</scope>
    <source>
        <strain evidence="18 20">NLAE-zl-C202</strain>
        <strain evidence="17 19">NLAE-zl-G339</strain>
    </source>
</reference>
<evidence type="ECO:0000256" key="9">
    <source>
        <dbReference type="ARBA" id="ARBA00022840"/>
    </source>
</evidence>
<dbReference type="FunFam" id="3.30.565.10:FF:000023">
    <property type="entry name" value="PAS domain-containing sensor histidine kinase"/>
    <property type="match status" value="1"/>
</dbReference>
<dbReference type="NCBIfam" id="TIGR00229">
    <property type="entry name" value="sensory_box"/>
    <property type="match status" value="3"/>
</dbReference>
<evidence type="ECO:0000313" key="17">
    <source>
        <dbReference type="EMBL" id="SEA37966.1"/>
    </source>
</evidence>
<dbReference type="Proteomes" id="UP000183766">
    <property type="component" value="Unassembled WGS sequence"/>
</dbReference>
<evidence type="ECO:0000313" key="20">
    <source>
        <dbReference type="Proteomes" id="UP000183766"/>
    </source>
</evidence>
<evidence type="ECO:0000256" key="5">
    <source>
        <dbReference type="ARBA" id="ARBA00022553"/>
    </source>
</evidence>
<feature type="domain" description="Histidine kinase" evidence="14">
    <location>
        <begin position="431"/>
        <end position="641"/>
    </location>
</feature>
<dbReference type="SMART" id="SM00448">
    <property type="entry name" value="REC"/>
    <property type="match status" value="1"/>
</dbReference>
<keyword evidence="4" id="KW-1003">Cell membrane</keyword>
<dbReference type="SUPFAM" id="SSF52172">
    <property type="entry name" value="CheY-like"/>
    <property type="match status" value="1"/>
</dbReference>
<comment type="subcellular location">
    <subcellularLocation>
        <location evidence="2">Cell membrane</location>
    </subcellularLocation>
</comment>
<evidence type="ECO:0000256" key="6">
    <source>
        <dbReference type="ARBA" id="ARBA00022679"/>
    </source>
</evidence>
<evidence type="ECO:0000313" key="18">
    <source>
        <dbReference type="EMBL" id="SFM45722.1"/>
    </source>
</evidence>
<dbReference type="Gene3D" id="3.40.50.2300">
    <property type="match status" value="1"/>
</dbReference>
<evidence type="ECO:0000256" key="1">
    <source>
        <dbReference type="ARBA" id="ARBA00000085"/>
    </source>
</evidence>
<dbReference type="SMART" id="SM00388">
    <property type="entry name" value="HisKA"/>
    <property type="match status" value="1"/>
</dbReference>
<dbReference type="SUPFAM" id="SSF47384">
    <property type="entry name" value="Homodimeric domain of signal transducing histidine kinase"/>
    <property type="match status" value="1"/>
</dbReference>
<dbReference type="PROSITE" id="PS50110">
    <property type="entry name" value="RESPONSE_REGULATORY"/>
    <property type="match status" value="1"/>
</dbReference>
<dbReference type="InterPro" id="IPR004358">
    <property type="entry name" value="Sig_transdc_His_kin-like_C"/>
</dbReference>
<evidence type="ECO:0000256" key="7">
    <source>
        <dbReference type="ARBA" id="ARBA00022741"/>
    </source>
</evidence>
<proteinExistence type="predicted"/>
<dbReference type="InterPro" id="IPR036890">
    <property type="entry name" value="HATPase_C_sf"/>
</dbReference>
<dbReference type="Gene3D" id="1.10.287.130">
    <property type="match status" value="1"/>
</dbReference>
<keyword evidence="9" id="KW-0067">ATP-binding</keyword>
<dbReference type="GO" id="GO:0000155">
    <property type="term" value="F:phosphorelay sensor kinase activity"/>
    <property type="evidence" value="ECO:0007669"/>
    <property type="project" value="InterPro"/>
</dbReference>
<evidence type="ECO:0000259" key="14">
    <source>
        <dbReference type="PROSITE" id="PS50109"/>
    </source>
</evidence>
<dbReference type="CDD" id="cd00082">
    <property type="entry name" value="HisKA"/>
    <property type="match status" value="1"/>
</dbReference>
<dbReference type="Gene3D" id="3.30.565.10">
    <property type="entry name" value="Histidine kinase-like ATPase, C-terminal domain"/>
    <property type="match status" value="1"/>
</dbReference>
<dbReference type="Gene3D" id="3.30.450.20">
    <property type="entry name" value="PAS domain"/>
    <property type="match status" value="3"/>
</dbReference>
<dbReference type="SUPFAM" id="SSF55785">
    <property type="entry name" value="PYP-like sensor domain (PAS domain)"/>
    <property type="match status" value="3"/>
</dbReference>
<evidence type="ECO:0000256" key="12">
    <source>
        <dbReference type="PROSITE-ProRule" id="PRU00169"/>
    </source>
</evidence>
<dbReference type="Proteomes" id="UP000183040">
    <property type="component" value="Unassembled WGS sequence"/>
</dbReference>
<dbReference type="SMART" id="SM00387">
    <property type="entry name" value="HATPase_c"/>
    <property type="match status" value="1"/>
</dbReference>
<keyword evidence="8" id="KW-0418">Kinase</keyword>
<keyword evidence="10" id="KW-0902">Two-component regulatory system</keyword>
<dbReference type="Pfam" id="PF00512">
    <property type="entry name" value="HisKA"/>
    <property type="match status" value="1"/>
</dbReference>
<dbReference type="EMBL" id="FOUM01000005">
    <property type="protein sequence ID" value="SFM45722.1"/>
    <property type="molecule type" value="Genomic_DNA"/>
</dbReference>
<dbReference type="PROSITE" id="PS50112">
    <property type="entry name" value="PAS"/>
    <property type="match status" value="2"/>
</dbReference>
<evidence type="ECO:0000256" key="11">
    <source>
        <dbReference type="ARBA" id="ARBA00023136"/>
    </source>
</evidence>
<dbReference type="InterPro" id="IPR036097">
    <property type="entry name" value="HisK_dim/P_sf"/>
</dbReference>
<dbReference type="InterPro" id="IPR011006">
    <property type="entry name" value="CheY-like_superfamily"/>
</dbReference>
<dbReference type="Pfam" id="PF00072">
    <property type="entry name" value="Response_reg"/>
    <property type="match status" value="1"/>
</dbReference>
<evidence type="ECO:0000256" key="3">
    <source>
        <dbReference type="ARBA" id="ARBA00012438"/>
    </source>
</evidence>
<feature type="domain" description="PAS" evidence="16">
    <location>
        <begin position="44"/>
        <end position="115"/>
    </location>
</feature>
<dbReference type="InterPro" id="IPR013656">
    <property type="entry name" value="PAS_4"/>
</dbReference>
<feature type="modified residue" description="4-aspartylphosphate" evidence="12">
    <location>
        <position position="717"/>
    </location>
</feature>
<dbReference type="Pfam" id="PF02518">
    <property type="entry name" value="HATPase_c"/>
    <property type="match status" value="1"/>
</dbReference>
<keyword evidence="6" id="KW-0808">Transferase</keyword>
<accession>A0A1H4APZ8</accession>
<dbReference type="EMBL" id="FNRP01000005">
    <property type="protein sequence ID" value="SEA37966.1"/>
    <property type="molecule type" value="Genomic_DNA"/>
</dbReference>
<dbReference type="Pfam" id="PF08448">
    <property type="entry name" value="PAS_4"/>
    <property type="match status" value="2"/>
</dbReference>
<protein>
    <recommendedName>
        <fullName evidence="3">histidine kinase</fullName>
        <ecNumber evidence="3">2.7.13.3</ecNumber>
    </recommendedName>
</protein>
<keyword evidence="13" id="KW-0175">Coiled coil</keyword>
<organism evidence="17 19">
    <name type="scientific">Bacteroides xylanisolvens</name>
    <dbReference type="NCBI Taxonomy" id="371601"/>
    <lineage>
        <taxon>Bacteria</taxon>
        <taxon>Pseudomonadati</taxon>
        <taxon>Bacteroidota</taxon>
        <taxon>Bacteroidia</taxon>
        <taxon>Bacteroidales</taxon>
        <taxon>Bacteroidaceae</taxon>
        <taxon>Bacteroides</taxon>
    </lineage>
</organism>
<name>A0A1H4APZ8_9BACE</name>
<evidence type="ECO:0000256" key="2">
    <source>
        <dbReference type="ARBA" id="ARBA00004236"/>
    </source>
</evidence>
<dbReference type="CDD" id="cd00130">
    <property type="entry name" value="PAS"/>
    <property type="match status" value="1"/>
</dbReference>
<dbReference type="InterPro" id="IPR003594">
    <property type="entry name" value="HATPase_dom"/>
</dbReference>
<dbReference type="InterPro" id="IPR003661">
    <property type="entry name" value="HisK_dim/P_dom"/>
</dbReference>
<evidence type="ECO:0000256" key="10">
    <source>
        <dbReference type="ARBA" id="ARBA00023012"/>
    </source>
</evidence>
<dbReference type="PRINTS" id="PR00344">
    <property type="entry name" value="BCTRLSENSOR"/>
</dbReference>
<dbReference type="AlphaFoldDB" id="A0A1H4APZ8"/>
<dbReference type="PROSITE" id="PS50109">
    <property type="entry name" value="HIS_KIN"/>
    <property type="match status" value="1"/>
</dbReference>
<keyword evidence="5 12" id="KW-0597">Phosphoprotein</keyword>
<comment type="catalytic activity">
    <reaction evidence="1">
        <text>ATP + protein L-histidine = ADP + protein N-phospho-L-histidine.</text>
        <dbReference type="EC" id="2.7.13.3"/>
    </reaction>
</comment>
<dbReference type="InterPro" id="IPR001789">
    <property type="entry name" value="Sig_transdc_resp-reg_receiver"/>
</dbReference>
<feature type="coiled-coil region" evidence="13">
    <location>
        <begin position="7"/>
        <end position="34"/>
    </location>
</feature>
<evidence type="ECO:0000256" key="13">
    <source>
        <dbReference type="SAM" id="Coils"/>
    </source>
</evidence>
<evidence type="ECO:0000313" key="19">
    <source>
        <dbReference type="Proteomes" id="UP000183040"/>
    </source>
</evidence>
<evidence type="ECO:0000259" key="15">
    <source>
        <dbReference type="PROSITE" id="PS50110"/>
    </source>
</evidence>
<dbReference type="InterPro" id="IPR005467">
    <property type="entry name" value="His_kinase_dom"/>
</dbReference>
<dbReference type="GO" id="GO:0005886">
    <property type="term" value="C:plasma membrane"/>
    <property type="evidence" value="ECO:0007669"/>
    <property type="project" value="UniProtKB-SubCell"/>
</dbReference>
<sequence length="785" mass="90144">MNTEQNQKVLLKQLEALKKENEQLKKELSILRNENISNRPVSFKEKYAVRILDSLPDMLTVFNQNEVGIEVVSNEETNHVGISNKDFKGMYMREMVPPEAYQNIHSNMRQAVSTGAVSTAHHELDFNGEHHHYENRIFPLDEEYVLIMCRDITERVTTQRQLEVFKSVLDKVSDSILAVSEDGTLVYANKQFIEEYGVTQQMGTQKIYDLPVSMTTKEAWERRLQEIRDNDGTFAYRAAYMRKGEDKERMHQVSTFLIRENNEELTWFFTQDITDVIKKQDELRELNLLLDGILNNIPVYLFVKDPENDFRYLYWNKAFADHSGIPASKAIGHTDYEVFPSHGDAEKFRKDDLELLQTHKRIDMQETYLSANGEARIVQTLKALVPMEGRKPLLIGISWDITNLQNIEQELIKARIKAEQSDRLKSAFLANMSHEIRTPLNAIVGFSQLLPAAETAEEKKLYSGIINQNSDILLQLINDILDLSKIEAGTLEYIKRPMNLGEVCRTIYAVHKERVKEGVTLVFDNEDENLFIEGDQNRIMQVITNFLTNASKFTYAGEIRLGFERTDKNIRVYVKDTGIGIEPEKVDHIFERFVKLNSFAQGTGLGLSICQMIIEKIGGEIGVTSELGKGSTFYFTIPYEEAGELGEIFKMSKTESKGNTVNRVQQIKKILVAEDVESNFILLKNLIGREYTLLWAKDGVEAIEMYKQYQPDLILMDIKMPRMDGLEATHIIRSYSKDIPIIALTAYAFETDKELALEMGCNDFVTKPVSERTLRKALDKYSTIV</sequence>
<dbReference type="InterPro" id="IPR035965">
    <property type="entry name" value="PAS-like_dom_sf"/>
</dbReference>
<evidence type="ECO:0000256" key="4">
    <source>
        <dbReference type="ARBA" id="ARBA00022475"/>
    </source>
</evidence>
<dbReference type="PANTHER" id="PTHR43047">
    <property type="entry name" value="TWO-COMPONENT HISTIDINE PROTEIN KINASE"/>
    <property type="match status" value="1"/>
</dbReference>
<feature type="domain" description="PAS" evidence="16">
    <location>
        <begin position="161"/>
        <end position="201"/>
    </location>
</feature>
<keyword evidence="7" id="KW-0547">Nucleotide-binding</keyword>
<feature type="domain" description="Response regulatory" evidence="15">
    <location>
        <begin position="669"/>
        <end position="782"/>
    </location>
</feature>
<evidence type="ECO:0000259" key="16">
    <source>
        <dbReference type="PROSITE" id="PS50112"/>
    </source>
</evidence>
<evidence type="ECO:0000256" key="8">
    <source>
        <dbReference type="ARBA" id="ARBA00022777"/>
    </source>
</evidence>
<dbReference type="Pfam" id="PF13426">
    <property type="entry name" value="PAS_9"/>
    <property type="match status" value="1"/>
</dbReference>